<comment type="caution">
    <text evidence="2">The sequence shown here is derived from an EMBL/GenBank/DDBJ whole genome shotgun (WGS) entry which is preliminary data.</text>
</comment>
<organism evidence="2 3">
    <name type="scientific">Streptodolium elevatio</name>
    <dbReference type="NCBI Taxonomy" id="3157996"/>
    <lineage>
        <taxon>Bacteria</taxon>
        <taxon>Bacillati</taxon>
        <taxon>Actinomycetota</taxon>
        <taxon>Actinomycetes</taxon>
        <taxon>Kitasatosporales</taxon>
        <taxon>Streptomycetaceae</taxon>
        <taxon>Streptodolium</taxon>
    </lineage>
</organism>
<dbReference type="EMBL" id="JBEZFP010000027">
    <property type="protein sequence ID" value="MEU8134449.1"/>
    <property type="molecule type" value="Genomic_DNA"/>
</dbReference>
<accession>A0ABV3DHQ3</accession>
<protein>
    <submittedName>
        <fullName evidence="2">Uncharacterized protein</fullName>
    </submittedName>
</protein>
<sequence length="60" mass="6288">MIAKSSSKVSRQSGEPLERFDGATGGLDLPGRAQMLDRGPTGHQAVERPAAEQVDGVLPD</sequence>
<feature type="compositionally biased region" description="Polar residues" evidence="1">
    <location>
        <begin position="1"/>
        <end position="13"/>
    </location>
</feature>
<name>A0ABV3DHQ3_9ACTN</name>
<evidence type="ECO:0000256" key="1">
    <source>
        <dbReference type="SAM" id="MobiDB-lite"/>
    </source>
</evidence>
<dbReference type="Proteomes" id="UP001551482">
    <property type="component" value="Unassembled WGS sequence"/>
</dbReference>
<feature type="region of interest" description="Disordered" evidence="1">
    <location>
        <begin position="1"/>
        <end position="60"/>
    </location>
</feature>
<evidence type="ECO:0000313" key="2">
    <source>
        <dbReference type="EMBL" id="MEU8134449.1"/>
    </source>
</evidence>
<dbReference type="RefSeq" id="WP_358353113.1">
    <property type="nucleotide sequence ID" value="NZ_JBEZFP010000027.1"/>
</dbReference>
<proteinExistence type="predicted"/>
<evidence type="ECO:0000313" key="3">
    <source>
        <dbReference type="Proteomes" id="UP001551482"/>
    </source>
</evidence>
<reference evidence="2 3" key="1">
    <citation type="submission" date="2024-06" db="EMBL/GenBank/DDBJ databases">
        <title>The Natural Products Discovery Center: Release of the First 8490 Sequenced Strains for Exploring Actinobacteria Biosynthetic Diversity.</title>
        <authorList>
            <person name="Kalkreuter E."/>
            <person name="Kautsar S.A."/>
            <person name="Yang D."/>
            <person name="Bader C.D."/>
            <person name="Teijaro C.N."/>
            <person name="Fluegel L."/>
            <person name="Davis C.M."/>
            <person name="Simpson J.R."/>
            <person name="Lauterbach L."/>
            <person name="Steele A.D."/>
            <person name="Gui C."/>
            <person name="Meng S."/>
            <person name="Li G."/>
            <person name="Viehrig K."/>
            <person name="Ye F."/>
            <person name="Su P."/>
            <person name="Kiefer A.F."/>
            <person name="Nichols A."/>
            <person name="Cepeda A.J."/>
            <person name="Yan W."/>
            <person name="Fan B."/>
            <person name="Jiang Y."/>
            <person name="Adhikari A."/>
            <person name="Zheng C.-J."/>
            <person name="Schuster L."/>
            <person name="Cowan T.M."/>
            <person name="Smanski M.J."/>
            <person name="Chevrette M.G."/>
            <person name="De Carvalho L.P.S."/>
            <person name="Shen B."/>
        </authorList>
    </citation>
    <scope>NUCLEOTIDE SEQUENCE [LARGE SCALE GENOMIC DNA]</scope>
    <source>
        <strain evidence="2 3">NPDC048946</strain>
    </source>
</reference>
<gene>
    <name evidence="2" type="ORF">AB0C36_13155</name>
</gene>
<keyword evidence="3" id="KW-1185">Reference proteome</keyword>